<dbReference type="AlphaFoldDB" id="A0ABD4LJ60"/>
<comment type="caution">
    <text evidence="2">The sequence shown here is derived from an EMBL/GenBank/DDBJ whole genome shotgun (WGS) entry which is preliminary data.</text>
</comment>
<dbReference type="EMBL" id="JAEFBZ010000001">
    <property type="protein sequence ID" value="MBK1610551.1"/>
    <property type="molecule type" value="Genomic_DNA"/>
</dbReference>
<gene>
    <name evidence="2" type="ORF">JCR31_21870</name>
</gene>
<reference evidence="2 3" key="1">
    <citation type="submission" date="2020-12" db="EMBL/GenBank/DDBJ databases">
        <title>Genome assembly for a thermostable protease producing Bacillus cereus MAKP1 strain isolated from chicken gut.</title>
        <authorList>
            <person name="Malaviya A."/>
        </authorList>
    </citation>
    <scope>NUCLEOTIDE SEQUENCE [LARGE SCALE GENOMIC DNA]</scope>
    <source>
        <strain evidence="2 3">MAKP1</strain>
    </source>
</reference>
<protein>
    <submittedName>
        <fullName evidence="2">Uncharacterized protein</fullName>
    </submittedName>
</protein>
<dbReference type="RefSeq" id="WP_078383591.1">
    <property type="nucleotide sequence ID" value="NZ_AP022934.1"/>
</dbReference>
<proteinExistence type="predicted"/>
<sequence>MIRQKNDDTLTKLGDIFHYLIVLEHCLDLKENEIIVVERYGDLSKESPELSENIEVKNHIKQKNFSDRDVEFWKTLKNWMENYREVKRFDKLILLTTSDIKETSSFYKWNRLEAKAKFAVIKNIGEEEKSNECIFRELYKKVFLYPENQIVELLEKIELNTSEVGVSERIGKIKKHPIFKLINDIDSDAFIQELLGYILTQVVNPPYIWEITEKDFKGKAIEVRDRFSNTKRPLPNLFEDKTPPSYTTYKDKYFVKAIEEIEYLDEIEEAIGNYWRMSQTIIKYFQDNPIYLRDIEEYKNDLEKKVKRLKKKSTRKCKEKKHVIEKSQDFYDDTMLMDSKSFGTIDPNRDYFQHGIIHTIVNEKKVNWKLGDNNGD</sequence>
<keyword evidence="1" id="KW-0175">Coiled coil</keyword>
<feature type="coiled-coil region" evidence="1">
    <location>
        <begin position="292"/>
        <end position="319"/>
    </location>
</feature>
<evidence type="ECO:0000313" key="3">
    <source>
        <dbReference type="Proteomes" id="UP000613452"/>
    </source>
</evidence>
<organism evidence="2 3">
    <name type="scientific">Bacillus cereus</name>
    <dbReference type="NCBI Taxonomy" id="1396"/>
    <lineage>
        <taxon>Bacteria</taxon>
        <taxon>Bacillati</taxon>
        <taxon>Bacillota</taxon>
        <taxon>Bacilli</taxon>
        <taxon>Bacillales</taxon>
        <taxon>Bacillaceae</taxon>
        <taxon>Bacillus</taxon>
        <taxon>Bacillus cereus group</taxon>
    </lineage>
</organism>
<evidence type="ECO:0000313" key="2">
    <source>
        <dbReference type="EMBL" id="MBK1610551.1"/>
    </source>
</evidence>
<evidence type="ECO:0000256" key="1">
    <source>
        <dbReference type="SAM" id="Coils"/>
    </source>
</evidence>
<accession>A0ABD4LJ60</accession>
<name>A0ABD4LJ60_BACCE</name>
<dbReference type="Proteomes" id="UP000613452">
    <property type="component" value="Unassembled WGS sequence"/>
</dbReference>